<organism evidence="1 2">
    <name type="scientific">Allorhodopirellula heiligendammensis</name>
    <dbReference type="NCBI Taxonomy" id="2714739"/>
    <lineage>
        <taxon>Bacteria</taxon>
        <taxon>Pseudomonadati</taxon>
        <taxon>Planctomycetota</taxon>
        <taxon>Planctomycetia</taxon>
        <taxon>Pirellulales</taxon>
        <taxon>Pirellulaceae</taxon>
        <taxon>Allorhodopirellula</taxon>
    </lineage>
</organism>
<keyword evidence="2" id="KW-1185">Reference proteome</keyword>
<evidence type="ECO:0000313" key="1">
    <source>
        <dbReference type="EMBL" id="TWU19559.1"/>
    </source>
</evidence>
<dbReference type="InterPro" id="IPR038666">
    <property type="entry name" value="SSP1_head-tail_sf"/>
</dbReference>
<name>A0A5C6C9U9_9BACT</name>
<gene>
    <name evidence="1" type="ORF">Poly21_17330</name>
</gene>
<proteinExistence type="predicted"/>
<dbReference type="NCBIfam" id="TIGR01563">
    <property type="entry name" value="gp16_SPP1"/>
    <property type="match status" value="1"/>
</dbReference>
<dbReference type="Proteomes" id="UP000319908">
    <property type="component" value="Unassembled WGS sequence"/>
</dbReference>
<comment type="caution">
    <text evidence="1">The sequence shown here is derived from an EMBL/GenBank/DDBJ whole genome shotgun (WGS) entry which is preliminary data.</text>
</comment>
<dbReference type="Gene3D" id="2.40.10.270">
    <property type="entry name" value="Bacteriophage SPP1 head-tail adaptor protein"/>
    <property type="match status" value="1"/>
</dbReference>
<protein>
    <submittedName>
        <fullName evidence="1">Phage head-tail joining protein</fullName>
    </submittedName>
</protein>
<dbReference type="InterPro" id="IPR008767">
    <property type="entry name" value="Phage_SPP1_head-tail_adaptor"/>
</dbReference>
<accession>A0A5C6C9U9</accession>
<evidence type="ECO:0000313" key="2">
    <source>
        <dbReference type="Proteomes" id="UP000319908"/>
    </source>
</evidence>
<reference evidence="1 2" key="1">
    <citation type="journal article" date="2020" name="Antonie Van Leeuwenhoek">
        <title>Rhodopirellula heiligendammensis sp. nov., Rhodopirellula pilleata sp. nov., and Rhodopirellula solitaria sp. nov. isolated from natural or artificial marine surfaces in Northern Germany and California, USA, and emended description of the genus Rhodopirellula.</title>
        <authorList>
            <person name="Kallscheuer N."/>
            <person name="Wiegand S."/>
            <person name="Jogler M."/>
            <person name="Boedeker C."/>
            <person name="Peeters S.H."/>
            <person name="Rast P."/>
            <person name="Heuer A."/>
            <person name="Jetten M.S.M."/>
            <person name="Rohde M."/>
            <person name="Jogler C."/>
        </authorList>
    </citation>
    <scope>NUCLEOTIDE SEQUENCE [LARGE SCALE GENOMIC DNA]</scope>
    <source>
        <strain evidence="1 2">Poly21</strain>
    </source>
</reference>
<dbReference type="AlphaFoldDB" id="A0A5C6C9U9"/>
<dbReference type="EMBL" id="SJPU01000001">
    <property type="protein sequence ID" value="TWU19559.1"/>
    <property type="molecule type" value="Genomic_DNA"/>
</dbReference>
<dbReference type="Pfam" id="PF05521">
    <property type="entry name" value="Phage_HCP"/>
    <property type="match status" value="1"/>
</dbReference>
<sequence>MAGDLRIGKLRDRIDVARPNRTEDASTGEILIAWETVARGLPAEIKTSQAEREAGSKQTQTTRHAITVRYRSDLAGETDRRLIVDGIACEITASIDPDRRRRWLQITAIATQ</sequence>